<dbReference type="AlphaFoldDB" id="A0A9P5ZYB3"/>
<accession>A0A9P5ZYB3</accession>
<feature type="non-terminal residue" evidence="1">
    <location>
        <position position="1"/>
    </location>
</feature>
<comment type="caution">
    <text evidence="1">The sequence shown here is derived from an EMBL/GenBank/DDBJ whole genome shotgun (WGS) entry which is preliminary data.</text>
</comment>
<sequence>FLSSNWEHSVCMDILCLQQGAHTFIKFLLEIMGKNNLLAGIDSFFNNESLRDTMNANMDRDLAHECNKENLNPIIIFCDWLDEVKHLNEKK</sequence>
<organism evidence="1 2">
    <name type="scientific">Pleurotus eryngii</name>
    <name type="common">Boletus of the steppes</name>
    <dbReference type="NCBI Taxonomy" id="5323"/>
    <lineage>
        <taxon>Eukaryota</taxon>
        <taxon>Fungi</taxon>
        <taxon>Dikarya</taxon>
        <taxon>Basidiomycota</taxon>
        <taxon>Agaricomycotina</taxon>
        <taxon>Agaricomycetes</taxon>
        <taxon>Agaricomycetidae</taxon>
        <taxon>Agaricales</taxon>
        <taxon>Pleurotineae</taxon>
        <taxon>Pleurotaceae</taxon>
        <taxon>Pleurotus</taxon>
    </lineage>
</organism>
<protein>
    <submittedName>
        <fullName evidence="1">Uncharacterized protein</fullName>
    </submittedName>
</protein>
<keyword evidence="2" id="KW-1185">Reference proteome</keyword>
<evidence type="ECO:0000313" key="1">
    <source>
        <dbReference type="EMBL" id="KAF9493966.1"/>
    </source>
</evidence>
<name>A0A9P5ZYB3_PLEER</name>
<proteinExistence type="predicted"/>
<reference evidence="1" key="1">
    <citation type="submission" date="2020-11" db="EMBL/GenBank/DDBJ databases">
        <authorList>
            <consortium name="DOE Joint Genome Institute"/>
            <person name="Ahrendt S."/>
            <person name="Riley R."/>
            <person name="Andreopoulos W."/>
            <person name="Labutti K."/>
            <person name="Pangilinan J."/>
            <person name="Ruiz-Duenas F.J."/>
            <person name="Barrasa J.M."/>
            <person name="Sanchez-Garcia M."/>
            <person name="Camarero S."/>
            <person name="Miyauchi S."/>
            <person name="Serrano A."/>
            <person name="Linde D."/>
            <person name="Babiker R."/>
            <person name="Drula E."/>
            <person name="Ayuso-Fernandez I."/>
            <person name="Pacheco R."/>
            <person name="Padilla G."/>
            <person name="Ferreira P."/>
            <person name="Barriuso J."/>
            <person name="Kellner H."/>
            <person name="Castanera R."/>
            <person name="Alfaro M."/>
            <person name="Ramirez L."/>
            <person name="Pisabarro A.G."/>
            <person name="Kuo A."/>
            <person name="Tritt A."/>
            <person name="Lipzen A."/>
            <person name="He G."/>
            <person name="Yan M."/>
            <person name="Ng V."/>
            <person name="Cullen D."/>
            <person name="Martin F."/>
            <person name="Rosso M.-N."/>
            <person name="Henrissat B."/>
            <person name="Hibbett D."/>
            <person name="Martinez A.T."/>
            <person name="Grigoriev I.V."/>
        </authorList>
    </citation>
    <scope>NUCLEOTIDE SEQUENCE</scope>
    <source>
        <strain evidence="1">ATCC 90797</strain>
    </source>
</reference>
<dbReference type="Proteomes" id="UP000807025">
    <property type="component" value="Unassembled WGS sequence"/>
</dbReference>
<gene>
    <name evidence="1" type="ORF">BDN71DRAFT_1394118</name>
</gene>
<evidence type="ECO:0000313" key="2">
    <source>
        <dbReference type="Proteomes" id="UP000807025"/>
    </source>
</evidence>
<dbReference type="EMBL" id="MU154579">
    <property type="protein sequence ID" value="KAF9493966.1"/>
    <property type="molecule type" value="Genomic_DNA"/>
</dbReference>
<dbReference type="OrthoDB" id="2369050at2759"/>